<evidence type="ECO:0000256" key="8">
    <source>
        <dbReference type="ARBA" id="ARBA00022506"/>
    </source>
</evidence>
<evidence type="ECO:0000256" key="36">
    <source>
        <dbReference type="SAM" id="Phobius"/>
    </source>
</evidence>
<keyword evidence="24 36" id="KW-1133">Transmembrane helix</keyword>
<dbReference type="GO" id="GO:0003968">
    <property type="term" value="F:RNA-directed RNA polymerase activity"/>
    <property type="evidence" value="ECO:0007669"/>
    <property type="project" value="UniProtKB-KW"/>
</dbReference>
<feature type="transmembrane region" description="Helical" evidence="36">
    <location>
        <begin position="5551"/>
        <end position="5572"/>
    </location>
</feature>
<dbReference type="InterPro" id="IPR036430">
    <property type="entry name" value="RNase_T2-like_sf"/>
</dbReference>
<evidence type="ECO:0000256" key="13">
    <source>
        <dbReference type="ARBA" id="ARBA00022679"/>
    </source>
</evidence>
<sequence length="5802" mass="663474">MTKTKSVQRNVVQEEMFEFVLPIRPTAVPRSKVKVCVNLPYVTLDDDRVLAEEKEADLARQSEEKEKNREGREFRWGAAVAERQLESEAWELRDQLRGADKARLRRGHQLELERRFSERCGELDALLSLEVERRSVVDQEIADFERVGAHEMAQSVRERDEAIFSEKLGELDALITDLSAEMSFFQGQHDAEFCTEEAVELDCDTKRGEFLTASMAYDEAERLKKEVARLRHAQRKRGYYGRNDQGWFVACGSAQIKEQRPTSIPMHNQFGPLQCQQVPSNLEAEDVTLEKKKKRQQKTRPKPTVVDDFDELLAEAKKWDALCNKHGVAPKPSEEAYKRLARRRETSFGVDKNLTQEPLLMVTDIPTITEETTSVSRAKMTKEEKFKTAFGNQGEILYEDGRWYLRRCNHVFGTTVQDGDIQWFVLSVRRGVAIKEKTLAPHCGSYYEHGVMMWYQNKSERCGLVEVNYLEAKKLEGKSGTNCYGGTLLGVIHDLDYDYFGAVIQTSDPVEEIQYHVDHYDKRVNIDRSFGEQKGRVEYVLCSKAAVTFLCLVSSALSCEIVSEHSGTYLVNEIQQLDWPTGEIKCMIPPCIGCFDLECGNGYELSTWQYICGQADLCIENDALAMLFRANYSVDLECLYNVPHYRTKRDVESDETTSDSYNWSTIKKLVNETAITFKDKFLAYSKNSLTVAIIVLAFWLTLTVLGVNPTVSIVFIMLSFYISSVQGLQIAKDRTNCRVRYDKLDLNTHAGCSTNTRMFGGVVFCNKTGVPGCGWYMAYSRFNSNMRARSLNCVSDDQMSFWVEQTPTQKFLRSYCAVQPIDMVNLSKKISQYYFSYLSEPSEANLKRIGDEFASIMTNLLGTKYYDTLYKICIGVICIVAILVLPFPMGVVVVVMFVGVYTVEASSICQTSMVMTQSGLQYHVGGSEKTVTRGKVRVSRGFCLRWHEKETVEVDGTETEVYTQHKIDVLDQTPNFHTSDVVRIVSSPKIDHMCSFRCKKTWLNKYPREERMISDAAYVHKCYTWMEERKRYWGSTYDNSYESYDGWTCNGCPGASYSFKKSCIYWKQEDECVFQEKVVESLTMKVKYTKDEDEEDRVFTVTRNAPFVLGGVTFHLLGHKHIHYDVVKCQDRNYIVNDRSAIPHDVIQYNEKSEITAPYLFSRCTTRFVCKSTTNSCNDGNQVRCSWKSLLEAMPPRSLSETTLLVHPEAEQTWGYFELLVSGKVTETTVCTSFKVKPVARVDFTTSTSGFVEFIFSAHKLPCIPTINTIESKECDVTILRPTLTDNETEVSMGVTCKRVETANFSIDGQIVMANVRYVKFANYDLLEAATLEFWSSGGNVASYTDAIADWFGQTFSFKWPDWRGIGIKILIVLVIYMVSPPLSVFVIIFYFLANGAFAFEGHCYGYVANPDGRTLMNKWLYKKGLTYNTHGFFFEEAFNSVCDSQQGQRVKIKCDQILHDLENLKWYSNSPTNDRVNDVTCRHEYCKHGIGAELTFEEYVSLIGECAKTSADSIWYPRECTRNVINEVTTNKSANINCPSDGLILNGANVDVPFSISGSASRGLSFYIIIVVLYVISSVLLVNLQMPNVTNFATMLHSPTFEFVMDILFMISNPLNLMVLLLVKKLHLNFRGSCLVIVFAAVFDHTLLALAAAFVRIFAMVYSKSVHFPFVVSNLEFWHWHDDAGSLFTSPSSKILRSTCETGCQAEGNMVVNSCDVILERYNGVWVRRELHSEDIDVKPLDREDCPVDPYKCDYGIKISVTKTSDDVDGNSNEHRRYIKDVVDFESNTRLDLHEAAPVVFEAGRLCIDADTKRMLEMFEPFINNNTVGHLALEYSNCEIIRSWFGRLESPFEKEWENKVAIMQLTTFSKRGFCFAYGDGIYTAMHVTSGDAIFHPGYKSLPCTFKSQEDDVCVYGEPLELEQPEPGDLYYVVNPKLGVYIVLSLQKEQWGNKYYRRIVSGDVRDCDYVVKEGFLYGNNLSTEPSVQSLFGTNSCNLHGWSGLPICRISDGKPVGIYTGTEKIWGSTWIKNASPTKIPTHPFNNIIHDILETPQQEFTLDAPTGSGKTTRFVLQLAEQSILKKKPMHILVANPLLTITHAYDFVKHTLLENSNLKGKISMNLQTSSENRFETKKLASITYMTYGCALNQMKGNKVLSYDILLLDECHTDQPHVVALLTARNLPRRVLMTATPLFNSAAPTYRSNIEVRRTTPKSVAAKEYTELYTNTFVENKVFEELCKPGTIIFCGSISETKKVKERINYKNTGVGIVTVSSKTPLLNVDAARDDCVWVTTDALMSGVTIPKAVRGIAQGKQFRQSFSVIEEKAELLARKTTLSEDVQMAGRIARTQNSTGVWYKLDDYFHEVGWSAHLLLSALTALNARKILYDPTYYEAVKDLTAGIDDDDEIWGQADKNSLDGVSFKKFLECGTIPYHFDAQLPGREKGTHDDWVALSEKHRELNRFDADCVECMKKKKELRDYHEDHAVGTVGLAVAAAGTTAGCLLAYMCSHQQVTVSDIWWPQREKNFNGLLSGVTHDFVLGYAIHELEKYKGFYDPHYKATFKAWKPERSNDAGFVRHNLMIKVPSSTNYQMYHVEYRNYHKIARNYQLDEHPDLDWDHQEHIMYYGADGIKRLMPGKLEPFNRRLCVPDRLRRKKSTLIKGFVQQLIMLFGDNAVTRSVRDALAPYEYESDKAQKHAIFMNVPFYHWFCIQTGTAPILFMGWLKTYGFAFLPAVMSPLGNEIAGTVGSFILAIAATYITFYTVGVTVSYDVLAGVVCANGFVTWLLNKFGNASLKRDLLLDTQSGLRNRFTKPFLISAVTMSAAVAYESGHVGLPAALTSLAEEASQRLGLAQATTTQTVISSVVEADLISFVYRCMRFLDEGEINSNWVAMCIDVGVTTINLPYSQAAAGVVIAFLFYLSKKNDIIKTVLIKAQLLKDRKASTEDARASDNYLLGDDIDKKMLLDAVCFLSYCVNPLNLLKALSGFTVNYIHSKVTNKEFELKDLVIKSLRDAPMGIIYMAKQFYSQIAEIARLVFRYFGENDGKHASPDDVLSGLYQLAVQKGGGAMTWMTVLCSKMKQGALEMTPNDNVVFARIRIMFKKLFFKPLLKIARWFWGFARKVLGACMLMTIPIVGASEILVGILEKMFYFFGSVNKKFSGILYGFTMSHWEYNISVFASNEQIRKCMERSKDHPEWKLEKLLADLSASGTSKVDVVEKQLDRIEQLGHEDLEVSTIGDVMGLECSGACAIDDSMLQMSPESFLKQEQYYEEVLKTMIDDDCDAEQFEKKQHCNQFGILTTLIDMIVKPPSEDLHLGDNIYVNKPIEWLQNVVEVAEEKQKNRRESAVPYYSAYLSGMNPQPVDPLEECTLRVTEDTIWPDLSDADVIGNAQVAFEKLKNILQINIKQKRCGREIIPETSYHVTTHGYYVLSNLDKNDSVFRDWDLKSLSSKIKDKTMTVLDATPGVGGSVNYLLQSMKSGNLHVYQREGDPWPIKTDLIFPNINVKVIYSKRFDYSRDEFDFVVCDSVNDIRSLVSRNDKDFVLKCHKTVKEGGSLWLSCGLLDILNWPQELNCYKHAKFHISPTPKADKFYFWVQLGEKTNLRHIQVHRFYGILCDLVRIHFLKLKYIIKRDKRPVQLYHPVIQKNKSGPIPMVNYTQNVDKNRYEEMFEMKNTSYKIRPRLDRLFSMKKQPRLFKSFSRLQNFQYLTSVDLKNGKRLLPGKLRNQLIVATWDQERVKVTSDRVLVSNVLSDMLYDVFAVTWANTPITQVSKDLHKVDMAIVDRLDIKNKVLLDSQVEKLLDASEFILQPPDELFKLCTWDELGVFINRQGAAGMLDDVSKMGELYDDPKTRGLCEQVISCLANGQDCPLYYSTCHHKVESKVSKRAVDGKIVDTFPALLKPVPRLIQYLSSYARLVDIWIFGSMMRYHMKTRKLYKYSNTGTPITHVGDDMRAAWERQGGDDECIGVTGDASRWDHNLGPSHMYVEKECVKRMFEPSMHKIIETRYEHTSFPITFTDMGYAVSTAGQRQSGDYLTSWGNGLIHSLIQHVCWSKIFYRDVKISHEDLVEHRVDGDDNWHMINFRQICLGQEKNKFDEKAKLWEKVKKPSDLFDKEPALSAEISFDNILTKVAAYYEEFGVKLRSGTYTGFRLHYQFSTVDFLSHTYTPIPIKCIKNGNYVEVIKYMPVRPYSEMFGKLLFTLKQGTSKFYGSAIYDQSRGRSIPKDARDSLDIQTSKCMSYLFQYPHVMCVREFCLGVLSYLGGPPSDVKKWGSQFKMTERWSIDKVLDKFDGVSRLDWTCIEPALRQILALEITSLSDIGSVNFERDSFWKEQHAENVALCAREYKMESPKFVQSNDYMKSTRIRERVIKTVLYQYRMCMAKKGITMREQIAINPAIIPFWGYLAMSPRLLSMAKMKIKKQLSEVGVEFQLGLIDTMIEGVEPPKQLASDEKMKSFIEQTGLFSVTSVAALKEAGKYTVKTGDHAIAFSNIYNEAFGSGYQILSLRKLFGVPINCAAETIEDLQFTKRLVEKQPIVHIADEFEFESLYENVRPKNDVTLSFEIETVKNMLFKRYGLVRCETVFVLNELDPTVLQHNRGKVILRSDIEKDEVFCRFKLCYVDCTKIKFKTSGLIIRQTIEKENFSNLLESIETLPDGSSCVVKIDKTFLKTSTLDLDRLSKLFSVQELIRNPLSGGSSELFIYFGGLGLQKEVKVHSLGGITSQWQVPVKEQVAIFLTLLLQSNHLNMNKMLASAVYSGANAFSEKNISVLIRENSMIPFCTKKKFVLKVKQYEPGMRYGSQGPQTIWQYFTHPCLQHWFYNSYEKELDDQCRTTKTITTVPRKLLPPAFKLGKRQIEFETDFGKETFTRESESNWLRDFVLIKTEDNTLDPKHALLRNPVKKWVKLDFQENLPERSSSQFSYQTCVRICQVIKNLGNDKIICKMNEEDDGRLTYIFNQLQCGKTFGGREQPLLYALRKIGEKVITTTTEELPNLCVTTNLTEQRREKYVIYVSNKSKLDEVRRRSRHLYTNFIETPILNEQILLLSPMEIRIKSIKIVPPMRSNRIGSLDVNYSIERFVSYDHHQIKTSKRVLHTHACINCQTEYASFHDVIHQNHGKFCYMCAIQIYIRKEKEVKTELNLDQHDNPATDYLFDVIAGAVSERFNEVWRQGFLLPIYETWVWKLTCSQSFASPLIKKLLSPLLGFVFLMLMTGCGRLGFGLLFVIAWLMAQFVPIMYKISYAEVVMGVTGYRLPVQTTYMMAIIFGFSFITEGLFDVIKLFLNPFYYLWPSNWVDILFIVILSPGVRKTDKYIWNLCTLPIRITFDTLYYFSKTLLTQIISGDIGRRWAVELSLGHSQFREFAADCFGPEAQRIYGIRNYYNNLTRDFEGINTFSFYIFYYFLNQEHVIVKLYVAVFFVIYAHFTGRLNKYVQIFRMYTIYSTHWLNLWQDPGVIISNSLKTNLLLELFGMGSDTLGGISVKTIPAFSTSTDLKLAALLIFILLLVALLDFYISFYQALAGTNALSPFFRYVEDLPAFLNYHYYRTLIHVKTLCKATVACVLMTLRIVFRNQFMETLYNHAAIHVSAQYRLHLKKLVYPYISIIGNILYQFEIIGALGLAQLQIFLFCFHWAGVGYVSDDSDPTINWSITIIMCLLKLVNFNPYVTLIIVLIFFGPVMHVLGFEVIRYLSLQVVVMCFCNFCKNTFIHNILFVSVICNLAGVIHPVVTVGLVILLKHVVEQYPLLLPSRRAVANLFVLDSFLFVLMYNTWAFFDLDPTFALEYTWRLLFQLMIGTPQEG</sequence>
<evidence type="ECO:0000256" key="3">
    <source>
        <dbReference type="ARBA" id="ARBA00004242"/>
    </source>
</evidence>
<dbReference type="InterPro" id="IPR043502">
    <property type="entry name" value="DNA/RNA_pol_sf"/>
</dbReference>
<dbReference type="EMBL" id="BK067816">
    <property type="protein sequence ID" value="DBA56816.1"/>
    <property type="molecule type" value="Genomic_RNA"/>
</dbReference>
<protein>
    <recommendedName>
        <fullName evidence="4">Genome polyprotein</fullName>
    </recommendedName>
</protein>
<feature type="transmembrane region" description="Helical" evidence="36">
    <location>
        <begin position="1370"/>
        <end position="1393"/>
    </location>
</feature>
<keyword evidence="15" id="KW-0548">Nucleotidyltransferase</keyword>
<dbReference type="InterPro" id="IPR011545">
    <property type="entry name" value="DEAD/DEAH_box_helicase_dom"/>
</dbReference>
<evidence type="ECO:0000256" key="24">
    <source>
        <dbReference type="ARBA" id="ARBA00022989"/>
    </source>
</evidence>
<dbReference type="GO" id="GO:0003723">
    <property type="term" value="F:RNA binding"/>
    <property type="evidence" value="ECO:0007669"/>
    <property type="project" value="InterPro"/>
</dbReference>
<keyword evidence="31" id="KW-0899">Viral immunoevasion</keyword>
<feature type="transmembrane region" description="Helical" evidence="36">
    <location>
        <begin position="2704"/>
        <end position="2722"/>
    </location>
</feature>
<keyword evidence="29" id="KW-0325">Glycoprotein</keyword>
<evidence type="ECO:0000256" key="32">
    <source>
        <dbReference type="ARBA" id="ARBA00023296"/>
    </source>
</evidence>
<evidence type="ECO:0000256" key="4">
    <source>
        <dbReference type="ARBA" id="ARBA00020107"/>
    </source>
</evidence>
<keyword evidence="11" id="KW-1090">Inhibition of host innate immune response by virus</keyword>
<evidence type="ECO:0000256" key="33">
    <source>
        <dbReference type="ARBA" id="ARBA00023303"/>
    </source>
</evidence>
<evidence type="ECO:0000256" key="22">
    <source>
        <dbReference type="ARBA" id="ARBA00022870"/>
    </source>
</evidence>
<keyword evidence="18" id="KW-0347">Helicase</keyword>
<keyword evidence="10" id="KW-0945">Host-virus interaction</keyword>
<feature type="transmembrane region" description="Helical" evidence="36">
    <location>
        <begin position="1636"/>
        <end position="1660"/>
    </location>
</feature>
<keyword evidence="22" id="KW-1043">Host membrane</keyword>
<dbReference type="GO" id="GO:0039694">
    <property type="term" value="P:viral RNA genome replication"/>
    <property type="evidence" value="ECO:0007669"/>
    <property type="project" value="InterPro"/>
</dbReference>
<dbReference type="GO" id="GO:0030430">
    <property type="term" value="C:host cell cytoplasm"/>
    <property type="evidence" value="ECO:0007669"/>
    <property type="project" value="UniProtKB-SubCell"/>
</dbReference>
<feature type="transmembrane region" description="Helical" evidence="36">
    <location>
        <begin position="5387"/>
        <end position="5406"/>
    </location>
</feature>
<dbReference type="InterPro" id="IPR000280">
    <property type="entry name" value="Pestivirus_NS3_S31"/>
</dbReference>
<dbReference type="GO" id="GO:0017111">
    <property type="term" value="F:ribonucleoside triphosphate phosphatase activity"/>
    <property type="evidence" value="ECO:0007669"/>
    <property type="project" value="UniProtKB-EC"/>
</dbReference>
<feature type="domain" description="RdRp catalytic" evidence="37">
    <location>
        <begin position="3967"/>
        <end position="4093"/>
    </location>
</feature>
<dbReference type="GO" id="GO:0033897">
    <property type="term" value="F:ribonuclease T2 activity"/>
    <property type="evidence" value="ECO:0007669"/>
    <property type="project" value="InterPro"/>
</dbReference>
<evidence type="ECO:0000256" key="18">
    <source>
        <dbReference type="ARBA" id="ARBA00022806"/>
    </source>
</evidence>
<accession>A0AAT9JA33</accession>
<feature type="transmembrane region" description="Helical" evidence="36">
    <location>
        <begin position="872"/>
        <end position="901"/>
    </location>
</feature>
<evidence type="ECO:0000256" key="31">
    <source>
        <dbReference type="ARBA" id="ARBA00023280"/>
    </source>
</evidence>
<dbReference type="InterPro" id="IPR027417">
    <property type="entry name" value="P-loop_NTPase"/>
</dbReference>
<dbReference type="GO" id="GO:0019062">
    <property type="term" value="P:virion attachment to host cell"/>
    <property type="evidence" value="ECO:0007669"/>
    <property type="project" value="UniProtKB-KW"/>
</dbReference>
<feature type="transmembrane region" description="Helical" evidence="36">
    <location>
        <begin position="688"/>
        <end position="707"/>
    </location>
</feature>
<dbReference type="GO" id="GO:0008234">
    <property type="term" value="F:cysteine-type peptidase activity"/>
    <property type="evidence" value="ECO:0007669"/>
    <property type="project" value="UniProtKB-KW"/>
</dbReference>
<dbReference type="GO" id="GO:0005524">
    <property type="term" value="F:ATP binding"/>
    <property type="evidence" value="ECO:0007669"/>
    <property type="project" value="UniProtKB-KW"/>
</dbReference>
<dbReference type="InterPro" id="IPR014001">
    <property type="entry name" value="Helicase_ATP-bd"/>
</dbReference>
<dbReference type="SMART" id="SM00487">
    <property type="entry name" value="DEXDc"/>
    <property type="match status" value="1"/>
</dbReference>
<evidence type="ECO:0000256" key="17">
    <source>
        <dbReference type="ARBA" id="ARBA00022804"/>
    </source>
</evidence>
<dbReference type="InterPro" id="IPR002166">
    <property type="entry name" value="RNA_pol_HCV"/>
</dbReference>
<dbReference type="Pfam" id="PF00998">
    <property type="entry name" value="RdRP_3"/>
    <property type="match status" value="1"/>
</dbReference>
<keyword evidence="20" id="KW-0547">Nucleotide-binding</keyword>
<dbReference type="InterPro" id="IPR029063">
    <property type="entry name" value="SAM-dependent_MTases_sf"/>
</dbReference>
<keyword evidence="14 36" id="KW-0812">Transmembrane</keyword>
<dbReference type="PROSITE" id="PS51192">
    <property type="entry name" value="HELICASE_ATP_BIND_1"/>
    <property type="match status" value="1"/>
</dbReference>
<dbReference type="Gene3D" id="2.40.10.120">
    <property type="match status" value="1"/>
</dbReference>
<evidence type="ECO:0000256" key="14">
    <source>
        <dbReference type="ARBA" id="ARBA00022692"/>
    </source>
</evidence>
<evidence type="ECO:0000256" key="7">
    <source>
        <dbReference type="ARBA" id="ARBA00022484"/>
    </source>
</evidence>
<proteinExistence type="predicted"/>
<name>A0AAT9JA33_9FLAV</name>
<evidence type="ECO:0000256" key="1">
    <source>
        <dbReference type="ARBA" id="ARBA00004182"/>
    </source>
</evidence>
<keyword evidence="32" id="KW-1160">Virus entry into host cell</keyword>
<keyword evidence="19" id="KW-0788">Thiol protease</keyword>
<dbReference type="GO" id="GO:0039654">
    <property type="term" value="P:fusion of virus membrane with host endosome membrane"/>
    <property type="evidence" value="ECO:0007669"/>
    <property type="project" value="UniProtKB-KW"/>
</dbReference>
<keyword evidence="30" id="KW-1035">Host cytoplasm</keyword>
<evidence type="ECO:0000259" key="38">
    <source>
        <dbReference type="PROSITE" id="PS51192"/>
    </source>
</evidence>
<keyword evidence="17" id="KW-1161">Viral attachment to host cell</keyword>
<dbReference type="SUPFAM" id="SSF52540">
    <property type="entry name" value="P-loop containing nucleoside triphosphate hydrolases"/>
    <property type="match status" value="1"/>
</dbReference>
<feature type="transmembrane region" description="Helical" evidence="36">
    <location>
        <begin position="5412"/>
        <end position="5431"/>
    </location>
</feature>
<keyword evidence="12" id="KW-0645">Protease</keyword>
<dbReference type="GO" id="GO:0006508">
    <property type="term" value="P:proteolysis"/>
    <property type="evidence" value="ECO:0007669"/>
    <property type="project" value="UniProtKB-KW"/>
</dbReference>
<dbReference type="GO" id="GO:0052170">
    <property type="term" value="P:symbiont-mediated suppression of host innate immune response"/>
    <property type="evidence" value="ECO:0007669"/>
    <property type="project" value="UniProtKB-KW"/>
</dbReference>
<keyword evidence="21" id="KW-0946">Virion</keyword>
<keyword evidence="9" id="KW-1170">Fusion of virus membrane with host endosomal membrane</keyword>
<evidence type="ECO:0000256" key="28">
    <source>
        <dbReference type="ARBA" id="ARBA00023136"/>
    </source>
</evidence>
<keyword evidence="6" id="KW-1113">Inhibition of host RLR pathway by virus</keyword>
<keyword evidence="8" id="KW-1168">Fusion of virus membrane with host membrane</keyword>
<keyword evidence="20" id="KW-0067">ATP-binding</keyword>
<keyword evidence="13" id="KW-0808">Transferase</keyword>
<evidence type="ECO:0000313" key="39">
    <source>
        <dbReference type="EMBL" id="DBA56816.1"/>
    </source>
</evidence>
<dbReference type="InterPro" id="IPR007094">
    <property type="entry name" value="RNA-dir_pol_PSvirus"/>
</dbReference>
<comment type="catalytic activity">
    <reaction evidence="35">
        <text>ATP + H2O = ADP + phosphate + H(+)</text>
        <dbReference type="Rhea" id="RHEA:13065"/>
        <dbReference type="ChEBI" id="CHEBI:15377"/>
        <dbReference type="ChEBI" id="CHEBI:15378"/>
        <dbReference type="ChEBI" id="CHEBI:30616"/>
        <dbReference type="ChEBI" id="CHEBI:43474"/>
        <dbReference type="ChEBI" id="CHEBI:456216"/>
        <dbReference type="EC" id="3.6.4.13"/>
    </reaction>
</comment>
<dbReference type="GO" id="GO:0003724">
    <property type="term" value="F:RNA helicase activity"/>
    <property type="evidence" value="ECO:0007669"/>
    <property type="project" value="UniProtKB-EC"/>
</dbReference>
<feature type="domain" description="Helicase ATP-binding" evidence="38">
    <location>
        <begin position="2049"/>
        <end position="2211"/>
    </location>
</feature>
<dbReference type="SUPFAM" id="SSF53335">
    <property type="entry name" value="S-adenosyl-L-methionine-dependent methyltransferases"/>
    <property type="match status" value="1"/>
</dbReference>
<evidence type="ECO:0000256" key="30">
    <source>
        <dbReference type="ARBA" id="ARBA00023200"/>
    </source>
</evidence>
<evidence type="ECO:0000256" key="9">
    <source>
        <dbReference type="ARBA" id="ARBA00022510"/>
    </source>
</evidence>
<keyword evidence="28 36" id="KW-0472">Membrane</keyword>
<evidence type="ECO:0000256" key="20">
    <source>
        <dbReference type="ARBA" id="ARBA00022840"/>
    </source>
</evidence>
<evidence type="ECO:0000256" key="10">
    <source>
        <dbReference type="ARBA" id="ARBA00022581"/>
    </source>
</evidence>
<evidence type="ECO:0000256" key="23">
    <source>
        <dbReference type="ARBA" id="ARBA00022953"/>
    </source>
</evidence>
<keyword evidence="23" id="KW-0693">Viral RNA replication</keyword>
<keyword evidence="16" id="KW-0378">Hydrolase</keyword>
<evidence type="ECO:0000256" key="21">
    <source>
        <dbReference type="ARBA" id="ARBA00022844"/>
    </source>
</evidence>
<dbReference type="GO" id="GO:0039520">
    <property type="term" value="P:symbiont-mediated activation of host autophagy"/>
    <property type="evidence" value="ECO:0007669"/>
    <property type="project" value="UniProtKB-KW"/>
</dbReference>
<keyword evidence="25" id="KW-1182">Viral ion channel</keyword>
<evidence type="ECO:0000256" key="34">
    <source>
        <dbReference type="ARBA" id="ARBA00047631"/>
    </source>
</evidence>
<feature type="transmembrane region" description="Helical" evidence="36">
    <location>
        <begin position="3123"/>
        <end position="3145"/>
    </location>
</feature>
<evidence type="ECO:0000256" key="29">
    <source>
        <dbReference type="ARBA" id="ARBA00023180"/>
    </source>
</evidence>
<feature type="transmembrane region" description="Helical" evidence="36">
    <location>
        <begin position="1565"/>
        <end position="1584"/>
    </location>
</feature>
<dbReference type="GO" id="GO:0004252">
    <property type="term" value="F:serine-type endopeptidase activity"/>
    <property type="evidence" value="ECO:0007669"/>
    <property type="project" value="InterPro"/>
</dbReference>
<evidence type="ECO:0000256" key="16">
    <source>
        <dbReference type="ARBA" id="ARBA00022801"/>
    </source>
</evidence>
<comment type="catalytic activity">
    <reaction evidence="34">
        <text>a ribonucleoside 5'-triphosphate + H2O = a ribonucleoside 5'-diphosphate + phosphate + H(+)</text>
        <dbReference type="Rhea" id="RHEA:23680"/>
        <dbReference type="ChEBI" id="CHEBI:15377"/>
        <dbReference type="ChEBI" id="CHEBI:15378"/>
        <dbReference type="ChEBI" id="CHEBI:43474"/>
        <dbReference type="ChEBI" id="CHEBI:57930"/>
        <dbReference type="ChEBI" id="CHEBI:61557"/>
        <dbReference type="EC" id="3.6.1.15"/>
    </reaction>
</comment>
<dbReference type="Gene3D" id="3.40.50.300">
    <property type="entry name" value="P-loop containing nucleotide triphosphate hydrolases"/>
    <property type="match status" value="2"/>
</dbReference>
<feature type="transmembrane region" description="Helical" evidence="36">
    <location>
        <begin position="2742"/>
        <end position="2761"/>
    </location>
</feature>
<evidence type="ECO:0000256" key="35">
    <source>
        <dbReference type="ARBA" id="ARBA00047984"/>
    </source>
</evidence>
<evidence type="ECO:0000256" key="5">
    <source>
        <dbReference type="ARBA" id="ARBA00022448"/>
    </source>
</evidence>
<keyword evidence="26" id="KW-1072">Activation of host autophagy by virus</keyword>
<evidence type="ECO:0000256" key="12">
    <source>
        <dbReference type="ARBA" id="ARBA00022670"/>
    </source>
</evidence>
<dbReference type="Gene3D" id="3.90.730.10">
    <property type="entry name" value="Ribonuclease T2-like"/>
    <property type="match status" value="1"/>
</dbReference>
<dbReference type="GO" id="GO:0055036">
    <property type="term" value="C:virion membrane"/>
    <property type="evidence" value="ECO:0007669"/>
    <property type="project" value="UniProtKB-SubCell"/>
</dbReference>
<dbReference type="PROSITE" id="PS50507">
    <property type="entry name" value="RDRP_SSRNA_POS"/>
    <property type="match status" value="1"/>
</dbReference>
<feature type="transmembrane region" description="Helical" evidence="36">
    <location>
        <begin position="5498"/>
        <end position="5522"/>
    </location>
</feature>
<dbReference type="Pfam" id="PF05578">
    <property type="entry name" value="Peptidase_S31"/>
    <property type="match status" value="1"/>
</dbReference>
<feature type="transmembrane region" description="Helical" evidence="36">
    <location>
        <begin position="5713"/>
        <end position="5742"/>
    </location>
</feature>
<keyword evidence="33" id="KW-0407">Ion channel</keyword>
<evidence type="ECO:0000256" key="27">
    <source>
        <dbReference type="ARBA" id="ARBA00023065"/>
    </source>
</evidence>
<dbReference type="GO" id="GO:0046718">
    <property type="term" value="P:symbiont entry into host cell"/>
    <property type="evidence" value="ECO:0007669"/>
    <property type="project" value="UniProtKB-KW"/>
</dbReference>
<evidence type="ECO:0000256" key="19">
    <source>
        <dbReference type="ARBA" id="ARBA00022807"/>
    </source>
</evidence>
<keyword evidence="27" id="KW-0406">Ion transport</keyword>
<evidence type="ECO:0000256" key="26">
    <source>
        <dbReference type="ARBA" id="ARBA00023050"/>
    </source>
</evidence>
<comment type="subcellular location">
    <subcellularLocation>
        <location evidence="2">Host cytoplasm</location>
    </subcellularLocation>
    <subcellularLocation>
        <location evidence="3">Host membrane</location>
        <topology evidence="3">Peripheral membrane protein</topology>
    </subcellularLocation>
    <subcellularLocation>
        <location evidence="1">Virion membrane</location>
    </subcellularLocation>
</comment>
<keyword evidence="7" id="KW-0696">RNA-directed RNA polymerase</keyword>
<evidence type="ECO:0000256" key="15">
    <source>
        <dbReference type="ARBA" id="ARBA00022695"/>
    </source>
</evidence>
<dbReference type="GO" id="GO:0033644">
    <property type="term" value="C:host cell membrane"/>
    <property type="evidence" value="ECO:0007669"/>
    <property type="project" value="UniProtKB-SubCell"/>
</dbReference>
<organism evidence="39">
    <name type="scientific">Semibalanus balanoides associated flavi-like virus</name>
    <dbReference type="NCBI Taxonomy" id="3142501"/>
    <lineage>
        <taxon>Viruses</taxon>
        <taxon>Riboviria</taxon>
        <taxon>Orthornavirae</taxon>
        <taxon>Kitrinoviricota</taxon>
        <taxon>Flasuviricetes</taxon>
        <taxon>Amarillovirales</taxon>
        <taxon>Flaviviridae</taxon>
    </lineage>
</organism>
<dbReference type="GO" id="GO:0034220">
    <property type="term" value="P:monoatomic ion transmembrane transport"/>
    <property type="evidence" value="ECO:0007669"/>
    <property type="project" value="UniProtKB-KW"/>
</dbReference>
<evidence type="ECO:0000256" key="2">
    <source>
        <dbReference type="ARBA" id="ARBA00004192"/>
    </source>
</evidence>
<keyword evidence="5" id="KW-0813">Transport</keyword>
<dbReference type="SUPFAM" id="SSF56672">
    <property type="entry name" value="DNA/RNA polymerases"/>
    <property type="match status" value="1"/>
</dbReference>
<evidence type="ECO:0000256" key="6">
    <source>
        <dbReference type="ARBA" id="ARBA00022482"/>
    </source>
</evidence>
<feature type="transmembrane region" description="Helical" evidence="36">
    <location>
        <begin position="5262"/>
        <end position="5281"/>
    </location>
</feature>
<feature type="transmembrane region" description="Helical" evidence="36">
    <location>
        <begin position="5288"/>
        <end position="5309"/>
    </location>
</feature>
<feature type="transmembrane region" description="Helical" evidence="36">
    <location>
        <begin position="5754"/>
        <end position="5776"/>
    </location>
</feature>
<dbReference type="Pfam" id="PF00270">
    <property type="entry name" value="DEAD"/>
    <property type="match status" value="1"/>
</dbReference>
<dbReference type="GO" id="GO:0015267">
    <property type="term" value="F:channel activity"/>
    <property type="evidence" value="ECO:0007669"/>
    <property type="project" value="UniProtKB-KW"/>
</dbReference>
<feature type="transmembrane region" description="Helical" evidence="36">
    <location>
        <begin position="2767"/>
        <end position="2786"/>
    </location>
</feature>
<evidence type="ECO:0000256" key="11">
    <source>
        <dbReference type="ARBA" id="ARBA00022632"/>
    </source>
</evidence>
<evidence type="ECO:0000259" key="37">
    <source>
        <dbReference type="PROSITE" id="PS50507"/>
    </source>
</evidence>
<keyword evidence="8" id="KW-1162">Viral penetration into host cytoplasm</keyword>
<evidence type="ECO:0000256" key="25">
    <source>
        <dbReference type="ARBA" id="ARBA00023039"/>
    </source>
</evidence>
<reference evidence="39" key="1">
    <citation type="journal article" date="2024" name="Nature">
        <title>Mapping glycoprotein structure reveals Flaviviridae evolutionary history.</title>
        <authorList>
            <person name="Mifsud J.C.O."/>
            <person name="Lytras S."/>
            <person name="Oliver M.R."/>
            <person name="Costa V.A."/>
            <person name="Holmes E.C."/>
            <person name="Grove J."/>
        </authorList>
    </citation>
    <scope>NUCLEOTIDE SEQUENCE</scope>
    <source>
        <strain evidence="39">WS2_1</strain>
    </source>
</reference>
<feature type="transmembrane region" description="Helical" evidence="36">
    <location>
        <begin position="1604"/>
        <end position="1624"/>
    </location>
</feature>
<feature type="transmembrane region" description="Helical" evidence="36">
    <location>
        <begin position="5670"/>
        <end position="5693"/>
    </location>
</feature>